<name>A0A2K1PZV1_9GAMM</name>
<dbReference type="EMBL" id="NPZB01000002">
    <property type="protein sequence ID" value="PNS08321.1"/>
    <property type="molecule type" value="Genomic_DNA"/>
</dbReference>
<reference evidence="1 2" key="1">
    <citation type="submission" date="2017-08" db="EMBL/GenBank/DDBJ databases">
        <title>Lysobacter sylvestris genome.</title>
        <authorList>
            <person name="Zhang D.-C."/>
            <person name="Albuquerque L."/>
            <person name="Franca L."/>
            <person name="Froufe H.J.C."/>
            <person name="Barroso C."/>
            <person name="Egas C."/>
            <person name="Da Costa M."/>
            <person name="Margesin R."/>
        </authorList>
    </citation>
    <scope>NUCLEOTIDE SEQUENCE [LARGE SCALE GENOMIC DNA]</scope>
    <source>
        <strain evidence="1 2">AM20-91</strain>
    </source>
</reference>
<organism evidence="1 2">
    <name type="scientific">Solilutibacter silvestris</name>
    <dbReference type="NCBI Taxonomy" id="1645665"/>
    <lineage>
        <taxon>Bacteria</taxon>
        <taxon>Pseudomonadati</taxon>
        <taxon>Pseudomonadota</taxon>
        <taxon>Gammaproteobacteria</taxon>
        <taxon>Lysobacterales</taxon>
        <taxon>Lysobacteraceae</taxon>
        <taxon>Solilutibacter</taxon>
    </lineage>
</organism>
<proteinExistence type="predicted"/>
<gene>
    <name evidence="1" type="ORF">Lysil_2497</name>
</gene>
<evidence type="ECO:0000313" key="1">
    <source>
        <dbReference type="EMBL" id="PNS08321.1"/>
    </source>
</evidence>
<evidence type="ECO:0000313" key="2">
    <source>
        <dbReference type="Proteomes" id="UP000236220"/>
    </source>
</evidence>
<dbReference type="AlphaFoldDB" id="A0A2K1PZV1"/>
<accession>A0A2K1PZV1</accession>
<keyword evidence="2" id="KW-1185">Reference proteome</keyword>
<sequence length="567" mass="63644">MSESEFRYCLRPNVSFKKQADLRGHKGVGATFLAYGFSFLKLQSRKSGLELAAILRQGRQWAEDNSGTVPRPKFEATKFEVPYLVGEASGTSVSIFVGKAPGERPKNLNWIGAQSADQWAEILRIKSPLGGIYLSAGKTPSIEVVIEVTSAEGTKTRKELSSPDYYYPHEIPGLKIQTVSDVAKAVAKVEGDPATKFARVGAEFKRLDALWEIWDREAILSDESPFASALTEESRTLIEKHNVIVYAVFLRSAKIWGEFNDEVLKLRKGQRLVHGGLQLASDFMPQGDLSIIPLTSTIGYQANTHVVVHFTDGNPDMGRKIFQPELTELGEQLAVRAVNVFKRFLTHLKPDTGAQVITPEKELYDWKKAQEAYRDANPLAFSSDHGSVALISKPRQEQDVIALFHEFVGMGLITGYKFLGTSQSDRYDSLFLLDYDSGEKFAFSQRNRLGVSKDLSQVGLSEPKVLEYKYSFDGLITDLDREEKFAKQIDLVVCWSVGSSYKERFYFEPLLVGDEGSSRNFYGSTHQVFLTGSHGQPQFELIVLEDLVSWLQDPVSEEARQKRKYRD</sequence>
<comment type="caution">
    <text evidence="1">The sequence shown here is derived from an EMBL/GenBank/DDBJ whole genome shotgun (WGS) entry which is preliminary data.</text>
</comment>
<protein>
    <submittedName>
        <fullName evidence="1">Uncharacterized protein</fullName>
    </submittedName>
</protein>
<dbReference type="Proteomes" id="UP000236220">
    <property type="component" value="Unassembled WGS sequence"/>
</dbReference>